<dbReference type="EMBL" id="JANAVB010035251">
    <property type="protein sequence ID" value="KAJ6805706.1"/>
    <property type="molecule type" value="Genomic_DNA"/>
</dbReference>
<dbReference type="InterPro" id="IPR000477">
    <property type="entry name" value="RT_dom"/>
</dbReference>
<dbReference type="PANTHER" id="PTHR33116">
    <property type="entry name" value="REVERSE TRANSCRIPTASE ZINC-BINDING DOMAIN-CONTAINING PROTEIN-RELATED-RELATED"/>
    <property type="match status" value="1"/>
</dbReference>
<keyword evidence="3" id="KW-1185">Reference proteome</keyword>
<dbReference type="Proteomes" id="UP001140949">
    <property type="component" value="Unassembled WGS sequence"/>
</dbReference>
<accession>A0AAX6ENR3</accession>
<protein>
    <recommendedName>
        <fullName evidence="1">Reverse transcriptase domain-containing protein</fullName>
    </recommendedName>
</protein>
<dbReference type="InterPro" id="IPR026960">
    <property type="entry name" value="RVT-Znf"/>
</dbReference>
<reference evidence="2" key="1">
    <citation type="journal article" date="2023" name="GigaByte">
        <title>Genome assembly of the bearded iris, Iris pallida Lam.</title>
        <authorList>
            <person name="Bruccoleri R.E."/>
            <person name="Oakeley E.J."/>
            <person name="Faust A.M.E."/>
            <person name="Altorfer M."/>
            <person name="Dessus-Babus S."/>
            <person name="Burckhardt D."/>
            <person name="Oertli M."/>
            <person name="Naumann U."/>
            <person name="Petersen F."/>
            <person name="Wong J."/>
        </authorList>
    </citation>
    <scope>NUCLEOTIDE SEQUENCE</scope>
    <source>
        <strain evidence="2">GSM-AAB239-AS_SAM_17_03QT</strain>
    </source>
</reference>
<name>A0AAX6ENR3_IRIPA</name>
<evidence type="ECO:0000313" key="2">
    <source>
        <dbReference type="EMBL" id="KAJ6805706.1"/>
    </source>
</evidence>
<dbReference type="Pfam" id="PF13966">
    <property type="entry name" value="zf-RVT"/>
    <property type="match status" value="1"/>
</dbReference>
<gene>
    <name evidence="2" type="ORF">M6B38_180955</name>
</gene>
<sequence>MEYFTCLLDVAVLEKKISPLFKLVQPVVSHLIYADDLLVLLRPSMQGMRALSEVMEEFGRLSGLQLNREKSRVYFSSRCSLKEERAFALGVEIGELPVKYLGVPLSVNYAREHDCHSLVEFTQKRVEGWQAAGLSFGGRIELIRSVISGITMFWSQSIQIPTATIRKVEMLCADFLWRGGMHAISWDQLCRPMEEGGVGLRPLRAIREAAGIKMAWRFVQGGSLWAEWMASRYLKGRSFWTCRHDNNFSVTFKTILKCRPKLQSVICRSMRDGASTDLWQDPWVAGRSLLDILGSQFSREATRGLRCSRIIRDGVWVPEAYPLTAQLGEAIRRIDIVTSQPRDMWIWTGTSYPGGASTFSFRSCFELVRVRHALMEDRDFIWAKGIARKMQLCAYRLLLGRLLTRDRLIRCGVHIPDTMCVLCAGEAESMGHLFFECSFSWYIWAVQCGQLGRGAGMARDIRSIISWIRGHRGGETGWTRRAWVRLAASVWHIWRERNRRIFESLVTPARGILHNVEFDVSVMSP</sequence>
<comment type="caution">
    <text evidence="2">The sequence shown here is derived from an EMBL/GenBank/DDBJ whole genome shotgun (WGS) entry which is preliminary data.</text>
</comment>
<proteinExistence type="predicted"/>
<reference evidence="2" key="2">
    <citation type="submission" date="2023-04" db="EMBL/GenBank/DDBJ databases">
        <authorList>
            <person name="Bruccoleri R.E."/>
            <person name="Oakeley E.J."/>
            <person name="Faust A.-M."/>
            <person name="Dessus-Babus S."/>
            <person name="Altorfer M."/>
            <person name="Burckhardt D."/>
            <person name="Oertli M."/>
            <person name="Naumann U."/>
            <person name="Petersen F."/>
            <person name="Wong J."/>
        </authorList>
    </citation>
    <scope>NUCLEOTIDE SEQUENCE</scope>
    <source>
        <strain evidence="2">GSM-AAB239-AS_SAM_17_03QT</strain>
        <tissue evidence="2">Leaf</tissue>
    </source>
</reference>
<dbReference type="PANTHER" id="PTHR33116:SF80">
    <property type="entry name" value="REVERSE TRANSCRIPTASE ZINC-BINDING DOMAIN-CONTAINING PROTEIN"/>
    <property type="match status" value="1"/>
</dbReference>
<organism evidence="2 3">
    <name type="scientific">Iris pallida</name>
    <name type="common">Sweet iris</name>
    <dbReference type="NCBI Taxonomy" id="29817"/>
    <lineage>
        <taxon>Eukaryota</taxon>
        <taxon>Viridiplantae</taxon>
        <taxon>Streptophyta</taxon>
        <taxon>Embryophyta</taxon>
        <taxon>Tracheophyta</taxon>
        <taxon>Spermatophyta</taxon>
        <taxon>Magnoliopsida</taxon>
        <taxon>Liliopsida</taxon>
        <taxon>Asparagales</taxon>
        <taxon>Iridaceae</taxon>
        <taxon>Iridoideae</taxon>
        <taxon>Irideae</taxon>
        <taxon>Iris</taxon>
    </lineage>
</organism>
<dbReference type="AlphaFoldDB" id="A0AAX6ENR3"/>
<feature type="domain" description="Reverse transcriptase" evidence="1">
    <location>
        <begin position="1"/>
        <end position="105"/>
    </location>
</feature>
<evidence type="ECO:0000313" key="3">
    <source>
        <dbReference type="Proteomes" id="UP001140949"/>
    </source>
</evidence>
<dbReference type="PROSITE" id="PS50878">
    <property type="entry name" value="RT_POL"/>
    <property type="match status" value="1"/>
</dbReference>
<evidence type="ECO:0000259" key="1">
    <source>
        <dbReference type="PROSITE" id="PS50878"/>
    </source>
</evidence>